<dbReference type="EMBL" id="JAGPXC010000006">
    <property type="protein sequence ID" value="KAH6651616.1"/>
    <property type="molecule type" value="Genomic_DNA"/>
</dbReference>
<dbReference type="AlphaFoldDB" id="A0A9P8ZV19"/>
<evidence type="ECO:0000256" key="3">
    <source>
        <dbReference type="SAM" id="SignalP"/>
    </source>
</evidence>
<sequence length="181" mass="19399">MQLQYVLVSGLLATIGTGHPLSGTPQVVKRSLSSALLGKRAEITGEHCGSDANGDVDYDKTWVKSAFDDMQRYVNVGADQRPSAGTRTYPLRNEARDPEVATALDTIDGCETGQDGKTYWEFPLTSDGWNGGPERSQGPDRVIGIGTYSGGQGGTWALTYCLSVTHRGQANNENVPCTDID</sequence>
<evidence type="ECO:0000256" key="2">
    <source>
        <dbReference type="ARBA" id="ARBA00022801"/>
    </source>
</evidence>
<feature type="chain" id="PRO_5040195810" evidence="3">
    <location>
        <begin position="19"/>
        <end position="181"/>
    </location>
</feature>
<evidence type="ECO:0000313" key="5">
    <source>
        <dbReference type="Proteomes" id="UP000758603"/>
    </source>
</evidence>
<evidence type="ECO:0000256" key="1">
    <source>
        <dbReference type="ARBA" id="ARBA00022722"/>
    </source>
</evidence>
<dbReference type="GeneID" id="70129219"/>
<dbReference type="GO" id="GO:0004540">
    <property type="term" value="F:RNA nuclease activity"/>
    <property type="evidence" value="ECO:0007669"/>
    <property type="project" value="InterPro"/>
</dbReference>
<dbReference type="OrthoDB" id="5401408at2759"/>
<name>A0A9P8ZV19_9PEZI</name>
<keyword evidence="1" id="KW-0540">Nuclease</keyword>
<keyword evidence="3" id="KW-0732">Signal</keyword>
<dbReference type="RefSeq" id="XP_045955894.1">
    <property type="nucleotide sequence ID" value="XM_046100327.1"/>
</dbReference>
<gene>
    <name evidence="4" type="ORF">BKA67DRAFT_537481</name>
</gene>
<comment type="caution">
    <text evidence="4">The sequence shown here is derived from an EMBL/GenBank/DDBJ whole genome shotgun (WGS) entry which is preliminary data.</text>
</comment>
<dbReference type="Gene3D" id="3.10.450.30">
    <property type="entry name" value="Microbial ribonucleases"/>
    <property type="match status" value="1"/>
</dbReference>
<reference evidence="4" key="1">
    <citation type="journal article" date="2021" name="Nat. Commun.">
        <title>Genetic determinants of endophytism in the Arabidopsis root mycobiome.</title>
        <authorList>
            <person name="Mesny F."/>
            <person name="Miyauchi S."/>
            <person name="Thiergart T."/>
            <person name="Pickel B."/>
            <person name="Atanasova L."/>
            <person name="Karlsson M."/>
            <person name="Huettel B."/>
            <person name="Barry K.W."/>
            <person name="Haridas S."/>
            <person name="Chen C."/>
            <person name="Bauer D."/>
            <person name="Andreopoulos W."/>
            <person name="Pangilinan J."/>
            <person name="LaButti K."/>
            <person name="Riley R."/>
            <person name="Lipzen A."/>
            <person name="Clum A."/>
            <person name="Drula E."/>
            <person name="Henrissat B."/>
            <person name="Kohler A."/>
            <person name="Grigoriev I.V."/>
            <person name="Martin F.M."/>
            <person name="Hacquard S."/>
        </authorList>
    </citation>
    <scope>NUCLEOTIDE SEQUENCE</scope>
    <source>
        <strain evidence="4">MPI-SDFR-AT-0073</strain>
    </source>
</reference>
<protein>
    <submittedName>
        <fullName evidence="4">Uncharacterized protein</fullName>
    </submittedName>
</protein>
<organism evidence="4 5">
    <name type="scientific">Truncatella angustata</name>
    <dbReference type="NCBI Taxonomy" id="152316"/>
    <lineage>
        <taxon>Eukaryota</taxon>
        <taxon>Fungi</taxon>
        <taxon>Dikarya</taxon>
        <taxon>Ascomycota</taxon>
        <taxon>Pezizomycotina</taxon>
        <taxon>Sordariomycetes</taxon>
        <taxon>Xylariomycetidae</taxon>
        <taxon>Amphisphaeriales</taxon>
        <taxon>Sporocadaceae</taxon>
        <taxon>Truncatella</taxon>
    </lineage>
</organism>
<dbReference type="InterPro" id="IPR016191">
    <property type="entry name" value="Ribonuclease/ribotoxin"/>
</dbReference>
<dbReference type="GO" id="GO:0016787">
    <property type="term" value="F:hydrolase activity"/>
    <property type="evidence" value="ECO:0007669"/>
    <property type="project" value="UniProtKB-KW"/>
</dbReference>
<feature type="signal peptide" evidence="3">
    <location>
        <begin position="1"/>
        <end position="18"/>
    </location>
</feature>
<keyword evidence="2" id="KW-0378">Hydrolase</keyword>
<evidence type="ECO:0000313" key="4">
    <source>
        <dbReference type="EMBL" id="KAH6651616.1"/>
    </source>
</evidence>
<dbReference type="SUPFAM" id="SSF53933">
    <property type="entry name" value="Microbial ribonucleases"/>
    <property type="match status" value="1"/>
</dbReference>
<accession>A0A9P8ZV19</accession>
<dbReference type="GO" id="GO:0003723">
    <property type="term" value="F:RNA binding"/>
    <property type="evidence" value="ECO:0007669"/>
    <property type="project" value="InterPro"/>
</dbReference>
<dbReference type="Proteomes" id="UP000758603">
    <property type="component" value="Unassembled WGS sequence"/>
</dbReference>
<keyword evidence="5" id="KW-1185">Reference proteome</keyword>
<proteinExistence type="predicted"/>